<name>A0A3D8RP20_9HELO</name>
<accession>A0A3D8RP20</accession>
<feature type="compositionally biased region" description="Low complexity" evidence="1">
    <location>
        <begin position="726"/>
        <end position="741"/>
    </location>
</feature>
<evidence type="ECO:0000313" key="2">
    <source>
        <dbReference type="EMBL" id="RDW75755.1"/>
    </source>
</evidence>
<feature type="compositionally biased region" description="Acidic residues" evidence="1">
    <location>
        <begin position="1148"/>
        <end position="1162"/>
    </location>
</feature>
<feature type="compositionally biased region" description="Basic and acidic residues" evidence="1">
    <location>
        <begin position="651"/>
        <end position="663"/>
    </location>
</feature>
<sequence>MDSHKQLSPFPSQLTNSPRQDSGSQRHRICFPSTPGEQQLFHKAIEDHTIPASKLVGTSNNQGAAQQGNLPIGLPFPVSSLNETDNIPATAAADQVNYAPYQDSNTILPLESLVSVSERQIIHEQPVEQMQDAELQHSISCQPQRQDALTLGSTILETPRLVPGEFDHHRQSSELTMDNVMEKAIPAPVQEFQALSASQQSPSTKENIISTDVQETVTDPSISGNPPLPSVMAVREPQVPQDGPVILVQNAQQPPSISTFNEQDIPTNRSEYFLNHNQNVHKDQYSHETTNFDTSPEDPGHNSSGITARASSMQLKEDLGLGTNDEPQDKRKGNASGQISNEWAVDPSDDIQEEANHDLPTTQHIDLSDKDMLDLEDKEDEYDRKEPTAQRSLEEEFFSSAAGKNALPGHKSNIRDLGIIINNKMRLRQPQHQRGFGTAWQDLDDSGTYDPKIEQKLLRKKARNVRRELDEKSTGGNHDRHETDSGSMMTFKLTGGKGLDYLRSITPGPGIGSSLMEVENLADESIVGPRARQPQRSYKIGRAEKSILSNLTPEAPQRQGCKSCVELNDDNCSLIHDGTCYPCNSCRDTGEPCILIIQPEYKRICECCKRKKILCSYRLDHGKNARSCEQCLEDGEECIAGPLRRSFVPKIEKETVGQRRPRQESYQAQLKRQTKTRALKSRIKRQRRRKSTSPFGSYQRRRHISIANNHQNGKKPRKMYRKTPKRSSFSSEEYPRRSSSPQLSGMTADGRPTRNIKTSFCYPLTFNALPKADSKLAPPCDFCDNALFGMCGYGEVEVELADHEVSSRDRVGEMITKTITEEISGGHYENGKDPTNMCIACTMARVRIISCLSHQMVPIRGLDPKTFDYDALEDDLQSQAECSSLLDNHSGNPTFSEVIAEAKAKQAAKRVHIDTHWCFICPSPAFFICSTSEDGTHDSLEGCRLTLCEICNDLLHKLQNSPPAALLTATMATNHRPTTIDQMVQIASAGNMGEWKTGLRADVKFLTTEGELVTFLAQECDEEDERVRKEQIRSSPIMNEDVFVPQDRKETARQQAGISERVTGTKPVIRKRDPHATMVFNGAPTEYNTIDLTKGDDNNIVDLTRYGSVQQTSLSVQEKGKEKATTGDNIQTQVRADETIDLTHDFESEFESESESDSSDDF</sequence>
<gene>
    <name evidence="2" type="ORF">BP5796_06576</name>
</gene>
<evidence type="ECO:0008006" key="4">
    <source>
        <dbReference type="Google" id="ProtNLM"/>
    </source>
</evidence>
<protein>
    <recommendedName>
        <fullName evidence="4">Zn(2)-C6 fungal-type domain-containing protein</fullName>
    </recommendedName>
</protein>
<feature type="compositionally biased region" description="Basic and acidic residues" evidence="1">
    <location>
        <begin position="1135"/>
        <end position="1147"/>
    </location>
</feature>
<evidence type="ECO:0000256" key="1">
    <source>
        <dbReference type="SAM" id="MobiDB-lite"/>
    </source>
</evidence>
<evidence type="ECO:0000313" key="3">
    <source>
        <dbReference type="Proteomes" id="UP000256328"/>
    </source>
</evidence>
<feature type="region of interest" description="Disordered" evidence="1">
    <location>
        <begin position="1114"/>
        <end position="1162"/>
    </location>
</feature>
<feature type="region of interest" description="Disordered" evidence="1">
    <location>
        <begin position="651"/>
        <end position="751"/>
    </location>
</feature>
<feature type="compositionally biased region" description="Basic residues" evidence="1">
    <location>
        <begin position="672"/>
        <end position="691"/>
    </location>
</feature>
<dbReference type="EMBL" id="PDLN01000009">
    <property type="protein sequence ID" value="RDW75755.1"/>
    <property type="molecule type" value="Genomic_DNA"/>
</dbReference>
<feature type="region of interest" description="Disordered" evidence="1">
    <location>
        <begin position="1"/>
        <end position="36"/>
    </location>
</feature>
<dbReference type="OrthoDB" id="5303703at2759"/>
<feature type="compositionally biased region" description="Basic residues" evidence="1">
    <location>
        <begin position="712"/>
        <end position="725"/>
    </location>
</feature>
<feature type="region of interest" description="Disordered" evidence="1">
    <location>
        <begin position="285"/>
        <end position="306"/>
    </location>
</feature>
<dbReference type="Proteomes" id="UP000256328">
    <property type="component" value="Unassembled WGS sequence"/>
</dbReference>
<dbReference type="AlphaFoldDB" id="A0A3D8RP20"/>
<keyword evidence="3" id="KW-1185">Reference proteome</keyword>
<organism evidence="2 3">
    <name type="scientific">Coleophoma crateriformis</name>
    <dbReference type="NCBI Taxonomy" id="565419"/>
    <lineage>
        <taxon>Eukaryota</taxon>
        <taxon>Fungi</taxon>
        <taxon>Dikarya</taxon>
        <taxon>Ascomycota</taxon>
        <taxon>Pezizomycotina</taxon>
        <taxon>Leotiomycetes</taxon>
        <taxon>Helotiales</taxon>
        <taxon>Dermateaceae</taxon>
        <taxon>Coleophoma</taxon>
    </lineage>
</organism>
<feature type="region of interest" description="Disordered" evidence="1">
    <location>
        <begin position="319"/>
        <end position="342"/>
    </location>
</feature>
<reference evidence="2 3" key="1">
    <citation type="journal article" date="2018" name="IMA Fungus">
        <title>IMA Genome-F 9: Draft genome sequence of Annulohypoxylon stygium, Aspergillus mulundensis, Berkeleyomyces basicola (syn. Thielaviopsis basicola), Ceratocystis smalleyi, two Cercospora beticola strains, Coleophoma cylindrospora, Fusarium fracticaudum, Phialophora cf. hyalina, and Morchella septimelata.</title>
        <authorList>
            <person name="Wingfield B.D."/>
            <person name="Bills G.F."/>
            <person name="Dong Y."/>
            <person name="Huang W."/>
            <person name="Nel W.J."/>
            <person name="Swalarsk-Parry B.S."/>
            <person name="Vaghefi N."/>
            <person name="Wilken P.M."/>
            <person name="An Z."/>
            <person name="de Beer Z.W."/>
            <person name="De Vos L."/>
            <person name="Chen L."/>
            <person name="Duong T.A."/>
            <person name="Gao Y."/>
            <person name="Hammerbacher A."/>
            <person name="Kikkert J.R."/>
            <person name="Li Y."/>
            <person name="Li H."/>
            <person name="Li K."/>
            <person name="Li Q."/>
            <person name="Liu X."/>
            <person name="Ma X."/>
            <person name="Naidoo K."/>
            <person name="Pethybridge S.J."/>
            <person name="Sun J."/>
            <person name="Steenkamp E.T."/>
            <person name="van der Nest M.A."/>
            <person name="van Wyk S."/>
            <person name="Wingfield M.J."/>
            <person name="Xiong C."/>
            <person name="Yue Q."/>
            <person name="Zhang X."/>
        </authorList>
    </citation>
    <scope>NUCLEOTIDE SEQUENCE [LARGE SCALE GENOMIC DNA]</scope>
    <source>
        <strain evidence="2 3">BP5796</strain>
    </source>
</reference>
<feature type="compositionally biased region" description="Basic and acidic residues" evidence="1">
    <location>
        <begin position="465"/>
        <end position="484"/>
    </location>
</feature>
<proteinExistence type="predicted"/>
<feature type="region of interest" description="Disordered" evidence="1">
    <location>
        <begin position="465"/>
        <end position="490"/>
    </location>
</feature>
<feature type="compositionally biased region" description="Polar residues" evidence="1">
    <location>
        <begin position="9"/>
        <end position="23"/>
    </location>
</feature>
<comment type="caution">
    <text evidence="2">The sequence shown here is derived from an EMBL/GenBank/DDBJ whole genome shotgun (WGS) entry which is preliminary data.</text>
</comment>